<dbReference type="SUPFAM" id="SSF52518">
    <property type="entry name" value="Thiamin diphosphate-binding fold (THDP-binding)"/>
    <property type="match status" value="1"/>
</dbReference>
<name>A0A7J3M367_ARCFL</name>
<dbReference type="InterPro" id="IPR051479">
    <property type="entry name" value="PorB-like"/>
</dbReference>
<dbReference type="GO" id="GO:0006082">
    <property type="term" value="P:organic acid metabolic process"/>
    <property type="evidence" value="ECO:0007669"/>
    <property type="project" value="UniProtKB-ARBA"/>
</dbReference>
<evidence type="ECO:0000259" key="3">
    <source>
        <dbReference type="Pfam" id="PF02775"/>
    </source>
</evidence>
<evidence type="ECO:0000313" key="4">
    <source>
        <dbReference type="EMBL" id="HGT82704.1"/>
    </source>
</evidence>
<evidence type="ECO:0000256" key="1">
    <source>
        <dbReference type="ARBA" id="ARBA00011595"/>
    </source>
</evidence>
<dbReference type="PANTHER" id="PTHR42897">
    <property type="entry name" value="PYRUVATE SYNTHASE SUBUNIT PORB"/>
    <property type="match status" value="1"/>
</dbReference>
<dbReference type="InterPro" id="IPR029061">
    <property type="entry name" value="THDP-binding"/>
</dbReference>
<dbReference type="PANTHER" id="PTHR42897:SF1">
    <property type="entry name" value="2-OXOACID OXIDOREDUCTASE (FERREDOXIN)"/>
    <property type="match status" value="1"/>
</dbReference>
<sequence length="285" mass="31032">MIYPGNASCQGCPISLAMRCLDEIENPVVAIPAGCSTVIAGLHPNSAMKVAVVHVPFASTPAVACGLSEAYKKLGIKANVIAWMGDGALDIGFSAFSASAIRNDDIIAIVVDNEAYMNTGNQSSLSTPLGAKTTTSPGGKRIRRRNVGLITIAHHANYVATATVGYIRDLRAKFRKAGKFEGFRFVHIHAPCPPGWKFPSEKTIEVARKAVMSGAWVLYEFENGKLEFSKAGEKFLEKKNRIPLVEYIKMQGRFSLSDEEIATLEKEIDEDIEMLLRLKNNAVRS</sequence>
<comment type="subunit">
    <text evidence="1">Heterotetramer of one alpha, one beta, one delta and one gamma chain.</text>
</comment>
<dbReference type="EMBL" id="DSYZ01000071">
    <property type="protein sequence ID" value="HGT82704.1"/>
    <property type="molecule type" value="Genomic_DNA"/>
</dbReference>
<keyword evidence="4" id="KW-0670">Pyruvate</keyword>
<evidence type="ECO:0000256" key="2">
    <source>
        <dbReference type="ARBA" id="ARBA00023002"/>
    </source>
</evidence>
<reference evidence="4" key="1">
    <citation type="journal article" date="2020" name="mSystems">
        <title>Genome- and Community-Level Interaction Insights into Carbon Utilization and Element Cycling Functions of Hydrothermarchaeota in Hydrothermal Sediment.</title>
        <authorList>
            <person name="Zhou Z."/>
            <person name="Liu Y."/>
            <person name="Xu W."/>
            <person name="Pan J."/>
            <person name="Luo Z.H."/>
            <person name="Li M."/>
        </authorList>
    </citation>
    <scope>NUCLEOTIDE SEQUENCE [LARGE SCALE GENOMIC DNA]</scope>
    <source>
        <strain evidence="4">SpSt-587</strain>
    </source>
</reference>
<comment type="caution">
    <text evidence="4">The sequence shown here is derived from an EMBL/GenBank/DDBJ whole genome shotgun (WGS) entry which is preliminary data.</text>
</comment>
<dbReference type="AlphaFoldDB" id="A0A7J3M367"/>
<feature type="domain" description="Thiamine pyrophosphate enzyme TPP-binding" evidence="3">
    <location>
        <begin position="33"/>
        <end position="188"/>
    </location>
</feature>
<dbReference type="InterPro" id="IPR011766">
    <property type="entry name" value="TPP_enzyme_TPP-bd"/>
</dbReference>
<gene>
    <name evidence="4" type="ORF">ENT52_03160</name>
</gene>
<proteinExistence type="predicted"/>
<organism evidence="4">
    <name type="scientific">Archaeoglobus fulgidus</name>
    <dbReference type="NCBI Taxonomy" id="2234"/>
    <lineage>
        <taxon>Archaea</taxon>
        <taxon>Methanobacteriati</taxon>
        <taxon>Methanobacteriota</taxon>
        <taxon>Archaeoglobi</taxon>
        <taxon>Archaeoglobales</taxon>
        <taxon>Archaeoglobaceae</taxon>
        <taxon>Archaeoglobus</taxon>
    </lineage>
</organism>
<dbReference type="GO" id="GO:0016491">
    <property type="term" value="F:oxidoreductase activity"/>
    <property type="evidence" value="ECO:0007669"/>
    <property type="project" value="UniProtKB-KW"/>
</dbReference>
<dbReference type="GO" id="GO:0030976">
    <property type="term" value="F:thiamine pyrophosphate binding"/>
    <property type="evidence" value="ECO:0007669"/>
    <property type="project" value="InterPro"/>
</dbReference>
<accession>A0A7J3M367</accession>
<dbReference type="GO" id="GO:0044272">
    <property type="term" value="P:sulfur compound biosynthetic process"/>
    <property type="evidence" value="ECO:0007669"/>
    <property type="project" value="UniProtKB-ARBA"/>
</dbReference>
<keyword evidence="2" id="KW-0560">Oxidoreductase</keyword>
<protein>
    <submittedName>
        <fullName evidence="4">Pyruvate synthase subunit beta</fullName>
    </submittedName>
</protein>
<dbReference type="Gene3D" id="3.40.50.970">
    <property type="match status" value="2"/>
</dbReference>
<dbReference type="Pfam" id="PF02775">
    <property type="entry name" value="TPP_enzyme_C"/>
    <property type="match status" value="1"/>
</dbReference>